<name>A0A640KKZ5_LEITA</name>
<protein>
    <recommendedName>
        <fullName evidence="1">gamma-glutamylcyclotransferase</fullName>
        <ecNumber evidence="1">4.3.2.9</ecNumber>
    </recommendedName>
</protein>
<organism evidence="6 7">
    <name type="scientific">Leishmania tarentolae</name>
    <name type="common">Sauroleishmania tarentolae</name>
    <dbReference type="NCBI Taxonomy" id="5689"/>
    <lineage>
        <taxon>Eukaryota</taxon>
        <taxon>Discoba</taxon>
        <taxon>Euglenozoa</taxon>
        <taxon>Kinetoplastea</taxon>
        <taxon>Metakinetoplastina</taxon>
        <taxon>Trypanosomatida</taxon>
        <taxon>Trypanosomatidae</taxon>
        <taxon>Leishmaniinae</taxon>
        <taxon>Leishmania</taxon>
        <taxon>lizard Leishmania</taxon>
    </lineage>
</organism>
<feature type="compositionally biased region" description="Polar residues" evidence="5">
    <location>
        <begin position="263"/>
        <end position="275"/>
    </location>
</feature>
<dbReference type="InterPro" id="IPR036568">
    <property type="entry name" value="GGCT-like_sf"/>
</dbReference>
<feature type="region of interest" description="Disordered" evidence="5">
    <location>
        <begin position="255"/>
        <end position="278"/>
    </location>
</feature>
<dbReference type="CDD" id="cd06661">
    <property type="entry name" value="GGCT_like"/>
    <property type="match status" value="1"/>
</dbReference>
<keyword evidence="2" id="KW-0456">Lyase</keyword>
<dbReference type="Pfam" id="PF13772">
    <property type="entry name" value="AIG2_2"/>
    <property type="match status" value="1"/>
</dbReference>
<dbReference type="EC" id="4.3.2.9" evidence="1"/>
<dbReference type="PANTHER" id="PTHR12935:SF0">
    <property type="entry name" value="GAMMA-GLUTAMYLCYCLOTRANSFERASE"/>
    <property type="match status" value="1"/>
</dbReference>
<evidence type="ECO:0000313" key="6">
    <source>
        <dbReference type="EMBL" id="GET88109.1"/>
    </source>
</evidence>
<evidence type="ECO:0000256" key="4">
    <source>
        <dbReference type="PIRSR" id="PIRSR617939-2"/>
    </source>
</evidence>
<dbReference type="OrthoDB" id="2924818at2759"/>
<dbReference type="Gene3D" id="3.10.490.10">
    <property type="entry name" value="Gamma-glutamyl cyclotransferase-like"/>
    <property type="match status" value="2"/>
</dbReference>
<dbReference type="GO" id="GO:0003839">
    <property type="term" value="F:gamma-glutamylcyclotransferase activity"/>
    <property type="evidence" value="ECO:0007669"/>
    <property type="project" value="UniProtKB-EC"/>
</dbReference>
<evidence type="ECO:0000256" key="2">
    <source>
        <dbReference type="ARBA" id="ARBA00023239"/>
    </source>
</evidence>
<dbReference type="Proteomes" id="UP000419144">
    <property type="component" value="Unassembled WGS sequence"/>
</dbReference>
<dbReference type="InterPro" id="IPR013024">
    <property type="entry name" value="GGCT-like"/>
</dbReference>
<evidence type="ECO:0000256" key="5">
    <source>
        <dbReference type="SAM" id="MobiDB-lite"/>
    </source>
</evidence>
<gene>
    <name evidence="6" type="ORF">LtaPh_2004900</name>
</gene>
<dbReference type="InterPro" id="IPR017939">
    <property type="entry name" value="G-Glutamylcylcotransferase"/>
</dbReference>
<dbReference type="VEuPathDB" id="TriTrypDB:LtaPh_2004900"/>
<feature type="binding site" evidence="4">
    <location>
        <position position="447"/>
    </location>
    <ligand>
        <name>substrate</name>
    </ligand>
</feature>
<evidence type="ECO:0000256" key="1">
    <source>
        <dbReference type="ARBA" id="ARBA00012346"/>
    </source>
</evidence>
<feature type="active site" description="Proton acceptor" evidence="3">
    <location>
        <position position="406"/>
    </location>
</feature>
<dbReference type="SUPFAM" id="SSF110857">
    <property type="entry name" value="Gamma-glutamyl cyclotransferase-like"/>
    <property type="match status" value="1"/>
</dbReference>
<sequence>MASDTSSNFYYFAYGTYVDAAEMQRSLTAVSGGAVPIIHSAHPALLPGYCLVFDAVSAEGPRAGCINIAPLGLVARDSSASCPSSSKDETGTPHKYETAFRDGVRGMLYELSTSMRESLLQAVAREGSFNMYAMLPCYMMSDVRRGMRSPDSKMCEALVIAALDMPWMERKFSVEASMQRLWQPLPKPQGVQAQPGLVTAVAPSLVGTSKSTDSPTQLRWPGLHWCNCINSVRVAPSQAYAALLKKAYREHLHVTTEAEEDGSSSTAGTGDNSAFSDRGNTDSYAATIHRMVCQQARDFSKDPQETKTWYLAYGSNMSWEQVCIRIGPPYERRPAKLLGHVLVPNAVSIDHSNGGTFGYYNVEPVALRKKKEAQAVVKHTSTMPPYVCGAAYKISQAQLEIMDTYERGYSRELHSCTDLSDATAPPLECWVYVAQHTSEELLPSNEYQSRVLEGADILPPEYIKCVRATPTNALRSPRQDRRLRKEL</sequence>
<proteinExistence type="predicted"/>
<feature type="binding site" evidence="4">
    <location>
        <begin position="310"/>
        <end position="315"/>
    </location>
    <ligand>
        <name>substrate</name>
    </ligand>
</feature>
<dbReference type="PANTHER" id="PTHR12935">
    <property type="entry name" value="GAMMA-GLUTAMYLCYCLOTRANSFERASE"/>
    <property type="match status" value="1"/>
</dbReference>
<reference evidence="6" key="1">
    <citation type="submission" date="2019-11" db="EMBL/GenBank/DDBJ databases">
        <title>Leishmania tarentolae CDS.</title>
        <authorList>
            <person name="Goto Y."/>
            <person name="Yamagishi J."/>
        </authorList>
    </citation>
    <scope>NUCLEOTIDE SEQUENCE [LARGE SCALE GENOMIC DNA]</scope>
    <source>
        <strain evidence="6">Parrot Tar II</strain>
    </source>
</reference>
<dbReference type="EMBL" id="BLBS01000025">
    <property type="protein sequence ID" value="GET88109.1"/>
    <property type="molecule type" value="Genomic_DNA"/>
</dbReference>
<comment type="caution">
    <text evidence="6">The sequence shown here is derived from an EMBL/GenBank/DDBJ whole genome shotgun (WGS) entry which is preliminary data.</text>
</comment>
<evidence type="ECO:0000256" key="3">
    <source>
        <dbReference type="PIRSR" id="PIRSR617939-1"/>
    </source>
</evidence>
<evidence type="ECO:0000313" key="7">
    <source>
        <dbReference type="Proteomes" id="UP000419144"/>
    </source>
</evidence>
<keyword evidence="7" id="KW-1185">Reference proteome</keyword>
<dbReference type="AlphaFoldDB" id="A0A640KKZ5"/>
<accession>A0A640KKZ5</accession>